<organism evidence="1 2">
    <name type="scientific">Aquiflexum balticum DSM 16537</name>
    <dbReference type="NCBI Taxonomy" id="758820"/>
    <lineage>
        <taxon>Bacteria</taxon>
        <taxon>Pseudomonadati</taxon>
        <taxon>Bacteroidota</taxon>
        <taxon>Cytophagia</taxon>
        <taxon>Cytophagales</taxon>
        <taxon>Cyclobacteriaceae</taxon>
        <taxon>Aquiflexum</taxon>
    </lineage>
</organism>
<dbReference type="RefSeq" id="WP_084120017.1">
    <property type="nucleotide sequence ID" value="NZ_LT838813.1"/>
</dbReference>
<dbReference type="EMBL" id="LT838813">
    <property type="protein sequence ID" value="SMD43280.1"/>
    <property type="molecule type" value="Genomic_DNA"/>
</dbReference>
<proteinExistence type="predicted"/>
<evidence type="ECO:0000313" key="1">
    <source>
        <dbReference type="EMBL" id="SMD43280.1"/>
    </source>
</evidence>
<dbReference type="STRING" id="758820.SAMN00777080_1866"/>
<gene>
    <name evidence="1" type="ORF">SAMN00777080_1866</name>
</gene>
<keyword evidence="2" id="KW-1185">Reference proteome</keyword>
<dbReference type="AlphaFoldDB" id="A0A1W2H2X0"/>
<protein>
    <submittedName>
        <fullName evidence="1">Uncharacterized protein</fullName>
    </submittedName>
</protein>
<accession>A0A1W2H2X0</accession>
<dbReference type="Proteomes" id="UP000192333">
    <property type="component" value="Chromosome I"/>
</dbReference>
<reference evidence="2" key="1">
    <citation type="submission" date="2017-04" db="EMBL/GenBank/DDBJ databases">
        <authorList>
            <person name="Varghese N."/>
            <person name="Submissions S."/>
        </authorList>
    </citation>
    <scope>NUCLEOTIDE SEQUENCE [LARGE SCALE GENOMIC DNA]</scope>
    <source>
        <strain evidence="2">DSM 16537</strain>
    </source>
</reference>
<name>A0A1W2H2X0_9BACT</name>
<sequence length="537" mass="62888">MRIILTLFIIFIASSKTFPQLMYLERIEVESGYSDNDFMVIPRADGLMAFRTQPEKGFNFKSTLQYFQADFELKSDIFKEIPIKENYELISYDLEGDYFYALFQRGTSLASDRYLIEVNLIEDTATEIALENIYTMELKEFFVLNRNAVFMGTTDSRPIVQIFDMSASNVITVQGIYSKETNIVQLRKDSELGLLDILVSRRDKFKMKQLSLITFDEKGNKIREVAIGRLKDPNWELVEGILTPIQNYQQSIFGTYGQRKREAYQGIYQVDINEFGEYSIRYFTLEDFPNFYNYLNEKQRIKKWQSLDRAIAKGKSPSIKPVLSSREVHSTDQGFLVYSDNFLATNPRYIQRDGVYANDAYRFNPYRMNPFQYDGFPSNLGSRYGASSLQTEGEYRFQSAYFLYLSKDGQVIWENAFNLNNKVSFGPGKYGEVNFDGEKLHYMFLDGSEIYLSYLKNGEVIFENLAFEIQLINEKERIKDTQESSLTLSSWYMNYYLLSGKQRVRYQDEEGKEKVRDVFFITKIKLDGDLYVPQDEF</sequence>
<dbReference type="OrthoDB" id="1059469at2"/>
<evidence type="ECO:0000313" key="2">
    <source>
        <dbReference type="Proteomes" id="UP000192333"/>
    </source>
</evidence>